<accession>A0A077Z6E1</accession>
<dbReference type="Proteomes" id="UP000030665">
    <property type="component" value="Unassembled WGS sequence"/>
</dbReference>
<protein>
    <submittedName>
        <fullName evidence="2">Uncharacterized protein</fullName>
    </submittedName>
</protein>
<dbReference type="OrthoDB" id="5856915at2759"/>
<gene>
    <name evidence="2" type="ORF">TTRE_0000366601</name>
</gene>
<sequence>MFTLLLIVARIALSFSYTFDDGRKTIKLETSEKAIKYTQKNLAPPDLSDVEDEEFKQYFEHQYAQCIYDEEKSPDGVKVLYYWPFRAVEIPCLCDKERLLNGKMKRWRYSSLQDDKWDSLKWFEPGAYKDIKEKIKDFYEAFMKQSHRSTVFRVQPMFAQQDGLLVIYKAGLEVQGVYNCYDESTQSNIQWAYLLIAMAPPVAQPCYTMSEIEEKDAYFHQTNIFCRYLRFPDGNYAHEVDYPIDHLTTQYCQSSVHAPDVCNSDTEDDNYSCLKPKTIHPFCTPLDDRMRSTVTNRDSNSYINFGQQMVVFPYEAWQIAYNPVQYPLEQVEDNLLQRDSSQNEDYPFVVKMVYHS</sequence>
<reference evidence="2" key="2">
    <citation type="submission" date="2014-03" db="EMBL/GenBank/DDBJ databases">
        <title>The whipworm genome and dual-species transcriptomics of an intimate host-pathogen interaction.</title>
        <authorList>
            <person name="Foth B.J."/>
            <person name="Tsai I.J."/>
            <person name="Reid A.J."/>
            <person name="Bancroft A.J."/>
            <person name="Nichol S."/>
            <person name="Tracey A."/>
            <person name="Holroyd N."/>
            <person name="Cotton J.A."/>
            <person name="Stanley E.J."/>
            <person name="Zarowiecki M."/>
            <person name="Liu J.Z."/>
            <person name="Huckvale T."/>
            <person name="Cooper P.J."/>
            <person name="Grencis R.K."/>
            <person name="Berriman M."/>
        </authorList>
    </citation>
    <scope>NUCLEOTIDE SEQUENCE [LARGE SCALE GENOMIC DNA]</scope>
</reference>
<name>A0A077Z6E1_TRITR</name>
<proteinExistence type="predicted"/>
<keyword evidence="3" id="KW-1185">Reference proteome</keyword>
<evidence type="ECO:0000256" key="1">
    <source>
        <dbReference type="SAM" id="SignalP"/>
    </source>
</evidence>
<reference evidence="2" key="1">
    <citation type="submission" date="2014-01" db="EMBL/GenBank/DDBJ databases">
        <authorList>
            <person name="Aslett M."/>
        </authorList>
    </citation>
    <scope>NUCLEOTIDE SEQUENCE</scope>
</reference>
<keyword evidence="1" id="KW-0732">Signal</keyword>
<feature type="signal peptide" evidence="1">
    <location>
        <begin position="1"/>
        <end position="16"/>
    </location>
</feature>
<evidence type="ECO:0000313" key="2">
    <source>
        <dbReference type="EMBL" id="CDW55394.1"/>
    </source>
</evidence>
<feature type="chain" id="PRO_5001728456" evidence="1">
    <location>
        <begin position="17"/>
        <end position="356"/>
    </location>
</feature>
<evidence type="ECO:0000313" key="3">
    <source>
        <dbReference type="Proteomes" id="UP000030665"/>
    </source>
</evidence>
<organism evidence="2 3">
    <name type="scientific">Trichuris trichiura</name>
    <name type="common">Whipworm</name>
    <name type="synonym">Trichocephalus trichiurus</name>
    <dbReference type="NCBI Taxonomy" id="36087"/>
    <lineage>
        <taxon>Eukaryota</taxon>
        <taxon>Metazoa</taxon>
        <taxon>Ecdysozoa</taxon>
        <taxon>Nematoda</taxon>
        <taxon>Enoplea</taxon>
        <taxon>Dorylaimia</taxon>
        <taxon>Trichinellida</taxon>
        <taxon>Trichuridae</taxon>
        <taxon>Trichuris</taxon>
    </lineage>
</organism>
<dbReference type="AlphaFoldDB" id="A0A077Z6E1"/>
<dbReference type="EMBL" id="HG805951">
    <property type="protein sequence ID" value="CDW55394.1"/>
    <property type="molecule type" value="Genomic_DNA"/>
</dbReference>